<accession>A0A3B0ZNQ5</accession>
<dbReference type="PROSITE" id="PS51257">
    <property type="entry name" value="PROKAR_LIPOPROTEIN"/>
    <property type="match status" value="1"/>
</dbReference>
<name>A0A3B0ZNQ5_9ZZZZ</name>
<evidence type="ECO:0000313" key="2">
    <source>
        <dbReference type="EMBL" id="VAW89803.1"/>
    </source>
</evidence>
<organism evidence="2">
    <name type="scientific">hydrothermal vent metagenome</name>
    <dbReference type="NCBI Taxonomy" id="652676"/>
    <lineage>
        <taxon>unclassified sequences</taxon>
        <taxon>metagenomes</taxon>
        <taxon>ecological metagenomes</taxon>
    </lineage>
</organism>
<evidence type="ECO:0000256" key="1">
    <source>
        <dbReference type="SAM" id="MobiDB-lite"/>
    </source>
</evidence>
<sequence>MKKTVSIIAISCMTLLAGCSSDQGAEPATDPATQQPAPQTAPAHPEVHTQEHPADHPAMPGHPPQAAPANQQQAKVLSVTHAAGYTYVEVELDGRTTWVAASPVNVKTGDTVSWSGGAPMQNFTSKSLRKTFDEIIFVDQVSVVN</sequence>
<feature type="compositionally biased region" description="Low complexity" evidence="1">
    <location>
        <begin position="25"/>
        <end position="44"/>
    </location>
</feature>
<dbReference type="EMBL" id="UOFP01000292">
    <property type="protein sequence ID" value="VAW89803.1"/>
    <property type="molecule type" value="Genomic_DNA"/>
</dbReference>
<protein>
    <recommendedName>
        <fullName evidence="3">NrfJ</fullName>
    </recommendedName>
</protein>
<feature type="compositionally biased region" description="Basic and acidic residues" evidence="1">
    <location>
        <begin position="45"/>
        <end position="55"/>
    </location>
</feature>
<gene>
    <name evidence="2" type="ORF">MNBD_GAMMA18-2342</name>
</gene>
<reference evidence="2" key="1">
    <citation type="submission" date="2018-06" db="EMBL/GenBank/DDBJ databases">
        <authorList>
            <person name="Zhirakovskaya E."/>
        </authorList>
    </citation>
    <scope>NUCLEOTIDE SEQUENCE</scope>
</reference>
<dbReference type="AlphaFoldDB" id="A0A3B0ZNQ5"/>
<feature type="region of interest" description="Disordered" evidence="1">
    <location>
        <begin position="21"/>
        <end position="75"/>
    </location>
</feature>
<evidence type="ECO:0008006" key="3">
    <source>
        <dbReference type="Google" id="ProtNLM"/>
    </source>
</evidence>
<proteinExistence type="predicted"/>